<accession>A0A096AGC2</accession>
<keyword evidence="1" id="KW-0472">Membrane</keyword>
<keyword evidence="1" id="KW-0812">Transmembrane</keyword>
<gene>
    <name evidence="2" type="ORF">HMPREF0661_08640</name>
</gene>
<evidence type="ECO:0000313" key="3">
    <source>
        <dbReference type="Proteomes" id="UP000029578"/>
    </source>
</evidence>
<feature type="transmembrane region" description="Helical" evidence="1">
    <location>
        <begin position="35"/>
        <end position="56"/>
    </location>
</feature>
<dbReference type="EMBL" id="JRNS01000425">
    <property type="protein sequence ID" value="KGF46188.1"/>
    <property type="molecule type" value="Genomic_DNA"/>
</dbReference>
<proteinExistence type="predicted"/>
<name>A0A096AGC2_9BACT</name>
<comment type="caution">
    <text evidence="2">The sequence shown here is derived from an EMBL/GenBank/DDBJ whole genome shotgun (WGS) entry which is preliminary data.</text>
</comment>
<dbReference type="Proteomes" id="UP000029578">
    <property type="component" value="Unassembled WGS sequence"/>
</dbReference>
<dbReference type="AlphaFoldDB" id="A0A096AGC2"/>
<evidence type="ECO:0000313" key="2">
    <source>
        <dbReference type="EMBL" id="KGF46188.1"/>
    </source>
</evidence>
<sequence length="100" mass="12021">MARKVNYLLAHHYLRFHLWLRHRCERLTIRQRKEIVYGLSFIYLLCSLWMIAQFFLPPKKEKLSIPTGKLTDSPIQTDSTLQELHGNFYLQHHQTIKENG</sequence>
<reference evidence="2 3" key="1">
    <citation type="submission" date="2014-07" db="EMBL/GenBank/DDBJ databases">
        <authorList>
            <person name="McCorrison J."/>
            <person name="Sanka R."/>
            <person name="Torralba M."/>
            <person name="Gillis M."/>
            <person name="Haft D.H."/>
            <person name="Methe B."/>
            <person name="Sutton G."/>
            <person name="Nelson K.E."/>
        </authorList>
    </citation>
    <scope>NUCLEOTIDE SEQUENCE [LARGE SCALE GENOMIC DNA]</scope>
    <source>
        <strain evidence="2 3">DNF00666</strain>
    </source>
</reference>
<protein>
    <submittedName>
        <fullName evidence="2">Uncharacterized protein</fullName>
    </submittedName>
</protein>
<dbReference type="RefSeq" id="WP_036865623.1">
    <property type="nucleotide sequence ID" value="NZ_JRNS01000425.1"/>
</dbReference>
<organism evidence="2 3">
    <name type="scientific">Prevotella melaninogenica DNF00666</name>
    <dbReference type="NCBI Taxonomy" id="1401073"/>
    <lineage>
        <taxon>Bacteria</taxon>
        <taxon>Pseudomonadati</taxon>
        <taxon>Bacteroidota</taxon>
        <taxon>Bacteroidia</taxon>
        <taxon>Bacteroidales</taxon>
        <taxon>Prevotellaceae</taxon>
        <taxon>Prevotella</taxon>
    </lineage>
</organism>
<keyword evidence="1" id="KW-1133">Transmembrane helix</keyword>
<evidence type="ECO:0000256" key="1">
    <source>
        <dbReference type="SAM" id="Phobius"/>
    </source>
</evidence>